<reference evidence="2 3" key="1">
    <citation type="submission" date="2013-12" db="EMBL/GenBank/DDBJ databases">
        <authorList>
            <consortium name="DOE Joint Genome Institute"/>
            <person name="Eisen J."/>
            <person name="Huntemann M."/>
            <person name="Han J."/>
            <person name="Chen A."/>
            <person name="Kyrpides N."/>
            <person name="Mavromatis K."/>
            <person name="Markowitz V."/>
            <person name="Palaniappan K."/>
            <person name="Ivanova N."/>
            <person name="Schaumberg A."/>
            <person name="Pati A."/>
            <person name="Liolios K."/>
            <person name="Nordberg H.P."/>
            <person name="Cantor M.N."/>
            <person name="Hua S.X."/>
            <person name="Woyke T."/>
        </authorList>
    </citation>
    <scope>NUCLEOTIDE SEQUENCE [LARGE SCALE GENOMIC DNA]</scope>
    <source>
        <strain evidence="3">DSM 19437</strain>
    </source>
</reference>
<feature type="signal peptide" evidence="1">
    <location>
        <begin position="1"/>
        <end position="20"/>
    </location>
</feature>
<accession>W0F819</accession>
<dbReference type="HOGENOM" id="CLU_1893994_0_0_10"/>
<dbReference type="EMBL" id="CP007035">
    <property type="protein sequence ID" value="AHF17609.1"/>
    <property type="molecule type" value="Genomic_DNA"/>
</dbReference>
<gene>
    <name evidence="2" type="ORF">NIASO_11005</name>
</gene>
<dbReference type="PROSITE" id="PS51257">
    <property type="entry name" value="PROKAR_LIPOPROTEIN"/>
    <property type="match status" value="1"/>
</dbReference>
<protein>
    <recommendedName>
        <fullName evidence="4">Lipocalin-like domain-containing protein</fullName>
    </recommendedName>
</protein>
<evidence type="ECO:0008006" key="4">
    <source>
        <dbReference type="Google" id="ProtNLM"/>
    </source>
</evidence>
<dbReference type="KEGG" id="nso:NIASO_11005"/>
<keyword evidence="1" id="KW-0732">Signal</keyword>
<evidence type="ECO:0000313" key="3">
    <source>
        <dbReference type="Proteomes" id="UP000003586"/>
    </source>
</evidence>
<dbReference type="RefSeq" id="WP_008585541.1">
    <property type="nucleotide sequence ID" value="NZ_CP007035.1"/>
</dbReference>
<proteinExistence type="predicted"/>
<sequence>MKTISRLFFAAAIVASIGFASCQRTKDALGLDTMYNSLSTGRWVAWTTTTSPGATMDNLPAGGYVSFNKNGTAWAYDGSGQQIGVQHNYSIIDTKTMVFDNVTYKIQENFAGSFKTLTLVNASAGVTTTQAFSR</sequence>
<dbReference type="AlphaFoldDB" id="W0F819"/>
<keyword evidence="3" id="KW-1185">Reference proteome</keyword>
<dbReference type="Proteomes" id="UP000003586">
    <property type="component" value="Chromosome"/>
</dbReference>
<organism evidence="2 3">
    <name type="scientific">Niabella soli DSM 19437</name>
    <dbReference type="NCBI Taxonomy" id="929713"/>
    <lineage>
        <taxon>Bacteria</taxon>
        <taxon>Pseudomonadati</taxon>
        <taxon>Bacteroidota</taxon>
        <taxon>Chitinophagia</taxon>
        <taxon>Chitinophagales</taxon>
        <taxon>Chitinophagaceae</taxon>
        <taxon>Niabella</taxon>
    </lineage>
</organism>
<evidence type="ECO:0000313" key="2">
    <source>
        <dbReference type="EMBL" id="AHF17609.1"/>
    </source>
</evidence>
<evidence type="ECO:0000256" key="1">
    <source>
        <dbReference type="SAM" id="SignalP"/>
    </source>
</evidence>
<name>W0F819_9BACT</name>
<feature type="chain" id="PRO_5004789156" description="Lipocalin-like domain-containing protein" evidence="1">
    <location>
        <begin position="21"/>
        <end position="134"/>
    </location>
</feature>
<dbReference type="OrthoDB" id="665036at2"/>